<evidence type="ECO:0000313" key="3">
    <source>
        <dbReference type="EMBL" id="KAJ9139124.1"/>
    </source>
</evidence>
<protein>
    <submittedName>
        <fullName evidence="3">Flavin-containing superfamily amine oxidase</fullName>
    </submittedName>
</protein>
<name>A0AA38R8V4_9PEZI</name>
<dbReference type="GO" id="GO:0016491">
    <property type="term" value="F:oxidoreductase activity"/>
    <property type="evidence" value="ECO:0007669"/>
    <property type="project" value="InterPro"/>
</dbReference>
<evidence type="ECO:0000259" key="2">
    <source>
        <dbReference type="Pfam" id="PF01593"/>
    </source>
</evidence>
<feature type="domain" description="Amine oxidase" evidence="2">
    <location>
        <begin position="45"/>
        <end position="297"/>
    </location>
</feature>
<accession>A0AA38R8V4</accession>
<dbReference type="Proteomes" id="UP001174694">
    <property type="component" value="Unassembled WGS sequence"/>
</dbReference>
<dbReference type="Gene3D" id="1.10.405.20">
    <property type="match status" value="1"/>
</dbReference>
<keyword evidence="4" id="KW-1185">Reference proteome</keyword>
<dbReference type="InterPro" id="IPR050281">
    <property type="entry name" value="Flavin_monoamine_oxidase"/>
</dbReference>
<dbReference type="AlphaFoldDB" id="A0AA38R8V4"/>
<dbReference type="InterPro" id="IPR002937">
    <property type="entry name" value="Amino_oxidase"/>
</dbReference>
<feature type="chain" id="PRO_5041313391" evidence="1">
    <location>
        <begin position="22"/>
        <end position="476"/>
    </location>
</feature>
<reference evidence="3" key="1">
    <citation type="submission" date="2022-07" db="EMBL/GenBank/DDBJ databases">
        <title>Fungi with potential for degradation of polypropylene.</title>
        <authorList>
            <person name="Gostincar C."/>
        </authorList>
    </citation>
    <scope>NUCLEOTIDE SEQUENCE</scope>
    <source>
        <strain evidence="3">EXF-13308</strain>
    </source>
</reference>
<dbReference type="EMBL" id="JANBVO010000027">
    <property type="protein sequence ID" value="KAJ9139124.1"/>
    <property type="molecule type" value="Genomic_DNA"/>
</dbReference>
<evidence type="ECO:0000313" key="4">
    <source>
        <dbReference type="Proteomes" id="UP001174694"/>
    </source>
</evidence>
<dbReference type="PRINTS" id="PR00411">
    <property type="entry name" value="PNDRDTASEI"/>
</dbReference>
<comment type="caution">
    <text evidence="3">The sequence shown here is derived from an EMBL/GenBank/DDBJ whole genome shotgun (WGS) entry which is preliminary data.</text>
</comment>
<gene>
    <name evidence="3" type="ORF">NKR23_g8151</name>
</gene>
<proteinExistence type="predicted"/>
<dbReference type="PANTHER" id="PTHR10742">
    <property type="entry name" value="FLAVIN MONOAMINE OXIDASE"/>
    <property type="match status" value="1"/>
</dbReference>
<dbReference type="Gene3D" id="3.30.70.1990">
    <property type="match status" value="1"/>
</dbReference>
<organism evidence="3 4">
    <name type="scientific">Pleurostoma richardsiae</name>
    <dbReference type="NCBI Taxonomy" id="41990"/>
    <lineage>
        <taxon>Eukaryota</taxon>
        <taxon>Fungi</taxon>
        <taxon>Dikarya</taxon>
        <taxon>Ascomycota</taxon>
        <taxon>Pezizomycotina</taxon>
        <taxon>Sordariomycetes</taxon>
        <taxon>Sordariomycetidae</taxon>
        <taxon>Calosphaeriales</taxon>
        <taxon>Pleurostomataceae</taxon>
        <taxon>Pleurostoma</taxon>
    </lineage>
</organism>
<dbReference type="Pfam" id="PF01593">
    <property type="entry name" value="Amino_oxidase"/>
    <property type="match status" value="1"/>
</dbReference>
<sequence length="476" mass="51159">MYNYSQLFSRAALFFIGAAVAASTDELITSCISRDVVIVGGGSSGTYAAIRLLQQGFSVAVVERKPALGGHVNTFFDPETGTTLDYGVIGFPNLTVLNNYFEYLGVSTSPLGGRFGNAGSLFADFAKDGKAVAIPASIPWSDQTAAGLALAEYGQQIGRFPFLPNGFDLPTPIPDDLLLPFGDFLEKYDLGAFADIAITFNQGAGNILALSTLYNMKYFSESTVQAILGAGLIFVTTADQNNQAIYDKAASILGDAVFLNSNISRIERHGHGVHVEVVTPSGEKQIIAKKLVISIPPKIESLQGLGLDLSAQESYLFGQFNNSYYWDMVIRNSGIPDNVTFSNVDISAPLGIPPLPGAYAVDSTGLPGIHTAYYGSPHYLSDEEVKADVLQTLARIVEANGYNSTATPEFVGFNNHSPFELTVSDAAVKAGFYDAVNALQGQRDTWWTGATWQSQNSAEIWNWTEYNLLPKIVASL</sequence>
<feature type="signal peptide" evidence="1">
    <location>
        <begin position="1"/>
        <end position="21"/>
    </location>
</feature>
<dbReference type="Gene3D" id="3.50.50.60">
    <property type="entry name" value="FAD/NAD(P)-binding domain"/>
    <property type="match status" value="1"/>
</dbReference>
<dbReference type="PANTHER" id="PTHR10742:SF419">
    <property type="entry name" value="AMINE OXIDASE DOMAIN-CONTAINING PROTEIN-RELATED"/>
    <property type="match status" value="1"/>
</dbReference>
<dbReference type="InterPro" id="IPR036188">
    <property type="entry name" value="FAD/NAD-bd_sf"/>
</dbReference>
<evidence type="ECO:0000256" key="1">
    <source>
        <dbReference type="SAM" id="SignalP"/>
    </source>
</evidence>
<dbReference type="SUPFAM" id="SSF51905">
    <property type="entry name" value="FAD/NAD(P)-binding domain"/>
    <property type="match status" value="1"/>
</dbReference>
<keyword evidence="1" id="KW-0732">Signal</keyword>